<name>A0A8W8MNS0_MAGGI</name>
<evidence type="ECO:0000313" key="1">
    <source>
        <dbReference type="EnsemblMetazoa" id="G33414.1:cds"/>
    </source>
</evidence>
<sequence>MQKPQRAVSKEMSQNILHTIGVLVVIGEGICLTCMDTFKKQCEGKYPPPTISSPAHVYGAANEIIQEEEYPSSLEKNGDQLQLDSVSDGAQSSQNLSQASNWSTDEITGTLTHANDVVSLISNGQFSPLRGQLHTSLSKSKELKLLISPEPERPNPDAELKDKILKLYGETSDNNLKVQLLSVVAKTMTKDELLQFIPGLTVYKIDQARLLGDAHSRETVREKIKTTRQRMDAEKMQHALGFFFDPSFMQIVSYGTREMKLDSGEKITIPDVVRTLCHSHLVDMYVAYCKETDFQPLGKTSLFHILRACLASKRKNLRGLDNITAEGVDGYTELHRFIDQLKDLGLMSLDVHSEISTKLTASRVYMKTDYKLHVEQSSLCADHCIDWSLSDPSDKDFQNTCQHKHTLKCDRCELIKEVELQLNSVIDVLHVTQEAHRTYCHVMDSAKQDWFTVSSLLENSLDTIKKQMPFIKEVMLRSDNAGCYHCGPLWFSLPQISQRTGISITEYCYSEPQAGKSYCDSKIAHMRMKMKSYAASGHNILTAADMMLAQVSKDVKLQMWQ</sequence>
<keyword evidence="2" id="KW-1185">Reference proteome</keyword>
<proteinExistence type="predicted"/>
<dbReference type="EnsemblMetazoa" id="G33414.1">
    <property type="protein sequence ID" value="G33414.1:cds"/>
    <property type="gene ID" value="G33414"/>
</dbReference>
<dbReference type="AlphaFoldDB" id="A0A8W8MNS0"/>
<accession>A0A8W8MNS0</accession>
<dbReference type="PANTHER" id="PTHR33845">
    <property type="entry name" value="C2H2-TYPE DOMAIN-CONTAINING PROTEIN"/>
    <property type="match status" value="1"/>
</dbReference>
<organism evidence="1 2">
    <name type="scientific">Magallana gigas</name>
    <name type="common">Pacific oyster</name>
    <name type="synonym">Crassostrea gigas</name>
    <dbReference type="NCBI Taxonomy" id="29159"/>
    <lineage>
        <taxon>Eukaryota</taxon>
        <taxon>Metazoa</taxon>
        <taxon>Spiralia</taxon>
        <taxon>Lophotrochozoa</taxon>
        <taxon>Mollusca</taxon>
        <taxon>Bivalvia</taxon>
        <taxon>Autobranchia</taxon>
        <taxon>Pteriomorphia</taxon>
        <taxon>Ostreida</taxon>
        <taxon>Ostreoidea</taxon>
        <taxon>Ostreidae</taxon>
        <taxon>Magallana</taxon>
    </lineage>
</organism>
<protein>
    <submittedName>
        <fullName evidence="1">Uncharacterized protein</fullName>
    </submittedName>
</protein>
<reference evidence="1" key="1">
    <citation type="submission" date="2022-08" db="UniProtKB">
        <authorList>
            <consortium name="EnsemblMetazoa"/>
        </authorList>
    </citation>
    <scope>IDENTIFICATION</scope>
    <source>
        <strain evidence="1">05x7-T-G4-1.051#20</strain>
    </source>
</reference>
<dbReference type="Proteomes" id="UP000005408">
    <property type="component" value="Unassembled WGS sequence"/>
</dbReference>
<dbReference type="PANTHER" id="PTHR33845:SF1">
    <property type="entry name" value="C2H2-TYPE DOMAIN-CONTAINING PROTEIN"/>
    <property type="match status" value="1"/>
</dbReference>
<evidence type="ECO:0000313" key="2">
    <source>
        <dbReference type="Proteomes" id="UP000005408"/>
    </source>
</evidence>